<feature type="region of interest" description="Disordered" evidence="1">
    <location>
        <begin position="1"/>
        <end position="71"/>
    </location>
</feature>
<organism evidence="2 3">
    <name type="scientific">Ensete ventricosum</name>
    <name type="common">Abyssinian banana</name>
    <name type="synonym">Musa ensete</name>
    <dbReference type="NCBI Taxonomy" id="4639"/>
    <lineage>
        <taxon>Eukaryota</taxon>
        <taxon>Viridiplantae</taxon>
        <taxon>Streptophyta</taxon>
        <taxon>Embryophyta</taxon>
        <taxon>Tracheophyta</taxon>
        <taxon>Spermatophyta</taxon>
        <taxon>Magnoliopsida</taxon>
        <taxon>Liliopsida</taxon>
        <taxon>Zingiberales</taxon>
        <taxon>Musaceae</taxon>
        <taxon>Ensete</taxon>
    </lineage>
</organism>
<dbReference type="AlphaFoldDB" id="A0A426ZG84"/>
<evidence type="ECO:0000313" key="2">
    <source>
        <dbReference type="EMBL" id="RRT62971.1"/>
    </source>
</evidence>
<reference evidence="2 3" key="1">
    <citation type="journal article" date="2014" name="Agronomy (Basel)">
        <title>A Draft Genome Sequence for Ensete ventricosum, the Drought-Tolerant Tree Against Hunger.</title>
        <authorList>
            <person name="Harrison J."/>
            <person name="Moore K.A."/>
            <person name="Paszkiewicz K."/>
            <person name="Jones T."/>
            <person name="Grant M."/>
            <person name="Ambacheew D."/>
            <person name="Muzemil S."/>
            <person name="Studholme D.J."/>
        </authorList>
    </citation>
    <scope>NUCLEOTIDE SEQUENCE [LARGE SCALE GENOMIC DNA]</scope>
</reference>
<name>A0A426ZG84_ENSVE</name>
<dbReference type="Proteomes" id="UP000287651">
    <property type="component" value="Unassembled WGS sequence"/>
</dbReference>
<dbReference type="EMBL" id="AMZH03006779">
    <property type="protein sequence ID" value="RRT62971.1"/>
    <property type="molecule type" value="Genomic_DNA"/>
</dbReference>
<evidence type="ECO:0000256" key="1">
    <source>
        <dbReference type="SAM" id="MobiDB-lite"/>
    </source>
</evidence>
<accession>A0A426ZG84</accession>
<proteinExistence type="predicted"/>
<sequence>MAKAAGVGEGGGYGANGMARSVPRGKGARRYTRGLGEKKGRGRPRGLLYLKEKGKKRGEGLEKRKNHSQGVAVKCGESGRLPRATAVTFKSEVGRGEKRD</sequence>
<comment type="caution">
    <text evidence="2">The sequence shown here is derived from an EMBL/GenBank/DDBJ whole genome shotgun (WGS) entry which is preliminary data.</text>
</comment>
<gene>
    <name evidence="2" type="ORF">B296_00014685</name>
</gene>
<evidence type="ECO:0000313" key="3">
    <source>
        <dbReference type="Proteomes" id="UP000287651"/>
    </source>
</evidence>
<protein>
    <submittedName>
        <fullName evidence="2">Uncharacterized protein</fullName>
    </submittedName>
</protein>